<dbReference type="Proteomes" id="UP000605970">
    <property type="component" value="Unassembled WGS sequence"/>
</dbReference>
<keyword evidence="1" id="KW-0812">Transmembrane</keyword>
<reference evidence="2" key="1">
    <citation type="journal article" date="2020" name="Ecol. Evol.">
        <title>Genome structure and content of the rice root-knot nematode (Meloidogyne graminicola).</title>
        <authorList>
            <person name="Phan N.T."/>
            <person name="Danchin E.G.J."/>
            <person name="Klopp C."/>
            <person name="Perfus-Barbeoch L."/>
            <person name="Kozlowski D.K."/>
            <person name="Koutsovoulos G.D."/>
            <person name="Lopez-Roques C."/>
            <person name="Bouchez O."/>
            <person name="Zahm M."/>
            <person name="Besnard G."/>
            <person name="Bellafiore S."/>
        </authorList>
    </citation>
    <scope>NUCLEOTIDE SEQUENCE</scope>
    <source>
        <strain evidence="2">VN-18</strain>
    </source>
</reference>
<evidence type="ECO:0000256" key="1">
    <source>
        <dbReference type="SAM" id="Phobius"/>
    </source>
</evidence>
<organism evidence="2 3">
    <name type="scientific">Meloidogyne graminicola</name>
    <dbReference type="NCBI Taxonomy" id="189291"/>
    <lineage>
        <taxon>Eukaryota</taxon>
        <taxon>Metazoa</taxon>
        <taxon>Ecdysozoa</taxon>
        <taxon>Nematoda</taxon>
        <taxon>Chromadorea</taxon>
        <taxon>Rhabditida</taxon>
        <taxon>Tylenchina</taxon>
        <taxon>Tylenchomorpha</taxon>
        <taxon>Tylenchoidea</taxon>
        <taxon>Meloidogynidae</taxon>
        <taxon>Meloidogyninae</taxon>
        <taxon>Meloidogyne</taxon>
    </lineage>
</organism>
<dbReference type="AlphaFoldDB" id="A0A8S9ZKF1"/>
<comment type="caution">
    <text evidence="2">The sequence shown here is derived from an EMBL/GenBank/DDBJ whole genome shotgun (WGS) entry which is preliminary data.</text>
</comment>
<name>A0A8S9ZKF1_9BILA</name>
<sequence length="100" mass="11541">MKIFVLFSLVAILYILFILILNYYLIFKKLNFLTGFWSFSITLVVHIYLFISLLTSHINLPIIKTTKIIINKNLIFDIFPVAELSGGGLQKSVEHTVHLQ</sequence>
<accession>A0A8S9ZKF1</accession>
<gene>
    <name evidence="2" type="ORF">Mgra_00006931</name>
</gene>
<dbReference type="EMBL" id="JABEBT010000072">
    <property type="protein sequence ID" value="KAF7633623.1"/>
    <property type="molecule type" value="Genomic_DNA"/>
</dbReference>
<keyword evidence="1" id="KW-1133">Transmembrane helix</keyword>
<keyword evidence="3" id="KW-1185">Reference proteome</keyword>
<protein>
    <submittedName>
        <fullName evidence="2">Uncharacterized protein</fullName>
    </submittedName>
</protein>
<keyword evidence="1" id="KW-0472">Membrane</keyword>
<evidence type="ECO:0000313" key="2">
    <source>
        <dbReference type="EMBL" id="KAF7633623.1"/>
    </source>
</evidence>
<feature type="transmembrane region" description="Helical" evidence="1">
    <location>
        <begin position="32"/>
        <end position="54"/>
    </location>
</feature>
<evidence type="ECO:0000313" key="3">
    <source>
        <dbReference type="Proteomes" id="UP000605970"/>
    </source>
</evidence>
<proteinExistence type="predicted"/>
<feature type="transmembrane region" description="Helical" evidence="1">
    <location>
        <begin position="5"/>
        <end position="26"/>
    </location>
</feature>